<keyword evidence="2" id="KW-1185">Reference proteome</keyword>
<organism evidence="1 2">
    <name type="scientific">Ceratitis capitata</name>
    <name type="common">Mediterranean fruit fly</name>
    <name type="synonym">Tephritis capitata</name>
    <dbReference type="NCBI Taxonomy" id="7213"/>
    <lineage>
        <taxon>Eukaryota</taxon>
        <taxon>Metazoa</taxon>
        <taxon>Ecdysozoa</taxon>
        <taxon>Arthropoda</taxon>
        <taxon>Hexapoda</taxon>
        <taxon>Insecta</taxon>
        <taxon>Pterygota</taxon>
        <taxon>Neoptera</taxon>
        <taxon>Endopterygota</taxon>
        <taxon>Diptera</taxon>
        <taxon>Brachycera</taxon>
        <taxon>Muscomorpha</taxon>
        <taxon>Tephritoidea</taxon>
        <taxon>Tephritidae</taxon>
        <taxon>Ceratitis</taxon>
        <taxon>Ceratitis</taxon>
    </lineage>
</organism>
<dbReference type="EMBL" id="CAJHJT010000023">
    <property type="protein sequence ID" value="CAD7001625.1"/>
    <property type="molecule type" value="Genomic_DNA"/>
</dbReference>
<name>A0A811UUH0_CERCA</name>
<dbReference type="AlphaFoldDB" id="A0A811UUH0"/>
<dbReference type="Proteomes" id="UP000606786">
    <property type="component" value="Unassembled WGS sequence"/>
</dbReference>
<proteinExistence type="predicted"/>
<protein>
    <submittedName>
        <fullName evidence="1">(Mediterranean fruit fly) hypothetical protein</fullName>
    </submittedName>
</protein>
<gene>
    <name evidence="1" type="ORF">CCAP1982_LOCUS10119</name>
</gene>
<comment type="caution">
    <text evidence="1">The sequence shown here is derived from an EMBL/GenBank/DDBJ whole genome shotgun (WGS) entry which is preliminary data.</text>
</comment>
<evidence type="ECO:0000313" key="2">
    <source>
        <dbReference type="Proteomes" id="UP000606786"/>
    </source>
</evidence>
<feature type="non-terminal residue" evidence="1">
    <location>
        <position position="143"/>
    </location>
</feature>
<evidence type="ECO:0000313" key="1">
    <source>
        <dbReference type="EMBL" id="CAD7001625.1"/>
    </source>
</evidence>
<accession>A0A811UUH0</accession>
<sequence>TYLFRFHYYYCYDNTQNRVYILSLAVLNSARMTPLHLSSSLRQYIYRFRYDNASIIFATTPPILLFRCLIFRLYPGKYACICHCHTFLGGLTTKVIQPQTLPVLHFPFSETIFHHVVKGGLSNNDPALKRIFFVSKTFLKVGY</sequence>
<reference evidence="1" key="1">
    <citation type="submission" date="2020-11" db="EMBL/GenBank/DDBJ databases">
        <authorList>
            <person name="Whitehead M."/>
        </authorList>
    </citation>
    <scope>NUCLEOTIDE SEQUENCE</scope>
    <source>
        <strain evidence="1">EGII</strain>
    </source>
</reference>
<feature type="non-terminal residue" evidence="1">
    <location>
        <position position="1"/>
    </location>
</feature>